<evidence type="ECO:0000313" key="2">
    <source>
        <dbReference type="Proteomes" id="UP000481153"/>
    </source>
</evidence>
<evidence type="ECO:0000313" key="1">
    <source>
        <dbReference type="EMBL" id="KAF0728630.1"/>
    </source>
</evidence>
<proteinExistence type="predicted"/>
<reference evidence="1 2" key="1">
    <citation type="submission" date="2019-07" db="EMBL/GenBank/DDBJ databases">
        <title>Genomics analysis of Aphanomyces spp. identifies a new class of oomycete effector associated with host adaptation.</title>
        <authorList>
            <person name="Gaulin E."/>
        </authorList>
    </citation>
    <scope>NUCLEOTIDE SEQUENCE [LARGE SCALE GENOMIC DNA]</scope>
    <source>
        <strain evidence="1 2">ATCC 201684</strain>
    </source>
</reference>
<name>A0A6G0WMQ7_9STRA</name>
<dbReference type="Pfam" id="PF13637">
    <property type="entry name" value="Ank_4"/>
    <property type="match status" value="1"/>
</dbReference>
<gene>
    <name evidence="1" type="ORF">Ae201684_013589</name>
</gene>
<dbReference type="Gene3D" id="1.25.40.20">
    <property type="entry name" value="Ankyrin repeat-containing domain"/>
    <property type="match status" value="1"/>
</dbReference>
<dbReference type="AlphaFoldDB" id="A0A6G0WMQ7"/>
<dbReference type="PANTHER" id="PTHR46586">
    <property type="entry name" value="ANKYRIN REPEAT-CONTAINING PROTEIN"/>
    <property type="match status" value="1"/>
</dbReference>
<organism evidence="1 2">
    <name type="scientific">Aphanomyces euteiches</name>
    <dbReference type="NCBI Taxonomy" id="100861"/>
    <lineage>
        <taxon>Eukaryota</taxon>
        <taxon>Sar</taxon>
        <taxon>Stramenopiles</taxon>
        <taxon>Oomycota</taxon>
        <taxon>Saprolegniomycetes</taxon>
        <taxon>Saprolegniales</taxon>
        <taxon>Verrucalvaceae</taxon>
        <taxon>Aphanomyces</taxon>
    </lineage>
</organism>
<protein>
    <submittedName>
        <fullName evidence="1">Uncharacterized protein</fullName>
    </submittedName>
</protein>
<accession>A0A6G0WMQ7</accession>
<dbReference type="EMBL" id="VJMJ01000175">
    <property type="protein sequence ID" value="KAF0728630.1"/>
    <property type="molecule type" value="Genomic_DNA"/>
</dbReference>
<dbReference type="VEuPathDB" id="FungiDB:AeMF1_008112"/>
<keyword evidence="2" id="KW-1185">Reference proteome</keyword>
<dbReference type="Proteomes" id="UP000481153">
    <property type="component" value="Unassembled WGS sequence"/>
</dbReference>
<dbReference type="InterPro" id="IPR002110">
    <property type="entry name" value="Ankyrin_rpt"/>
</dbReference>
<comment type="caution">
    <text evidence="1">The sequence shown here is derived from an EMBL/GenBank/DDBJ whole genome shotgun (WGS) entry which is preliminary data.</text>
</comment>
<dbReference type="InterPro" id="IPR052050">
    <property type="entry name" value="SecEffector_AnkRepeat"/>
</dbReference>
<dbReference type="Pfam" id="PF12796">
    <property type="entry name" value="Ank_2"/>
    <property type="match status" value="1"/>
</dbReference>
<dbReference type="PANTHER" id="PTHR46586:SF3">
    <property type="entry name" value="ANKYRIN REPEAT-CONTAINING PROTEIN"/>
    <property type="match status" value="1"/>
</dbReference>
<dbReference type="InterPro" id="IPR036770">
    <property type="entry name" value="Ankyrin_rpt-contain_sf"/>
</dbReference>
<sequence>MTAAVHEVVRSRELMDVVFTFQQGHYHDMLPFLKLTPPMRHTLLYGLRTYTLWIDLDTPHRALESCYAEYGTTRVAKLLQCIPTLYPTVLYDASAFGNVAVLDRLKQVSTIPDEELVYIVAAVHGQVEVLQALQMISKVSTETTDWAASYGQLQVVEWLHANRLEGCTVQAMNFAACQGHLPVVQWLHEHRSEGCTSLAMDLAATNGHLDVVQWLHQNRTEGCTQEAMNSAAQEGRLEVVKWLFENRTEGCTPHAIRCAAENGHGEVVRFLHRHQLGDVYWGLNEAVKNHRFDLARELVEDVDGNISALVDRASSLGHIDLFKYLRKLQRGHVETTEQSNNERHND</sequence>
<dbReference type="SUPFAM" id="SSF48403">
    <property type="entry name" value="Ankyrin repeat"/>
    <property type="match status" value="1"/>
</dbReference>